<dbReference type="InterPro" id="IPR008271">
    <property type="entry name" value="Ser/Thr_kinase_AS"/>
</dbReference>
<dbReference type="PANTHER" id="PTHR44329:SF298">
    <property type="entry name" value="MIXED LINEAGE KINASE DOMAIN-LIKE PROTEIN"/>
    <property type="match status" value="1"/>
</dbReference>
<dbReference type="PROSITE" id="PS50011">
    <property type="entry name" value="PROTEIN_KINASE_DOM"/>
    <property type="match status" value="1"/>
</dbReference>
<keyword evidence="6 9" id="KW-0067">ATP-binding</keyword>
<evidence type="ECO:0000256" key="5">
    <source>
        <dbReference type="ARBA" id="ARBA00022777"/>
    </source>
</evidence>
<dbReference type="VEuPathDB" id="AmoebaDB:NfTy_091750"/>
<reference evidence="12 13" key="1">
    <citation type="journal article" date="2019" name="Sci. Rep.">
        <title>Nanopore sequencing improves the draft genome of the human pathogenic amoeba Naegleria fowleri.</title>
        <authorList>
            <person name="Liechti N."/>
            <person name="Schurch N."/>
            <person name="Bruggmann R."/>
            <person name="Wittwer M."/>
        </authorList>
    </citation>
    <scope>NUCLEOTIDE SEQUENCE [LARGE SCALE GENOMIC DNA]</scope>
    <source>
        <strain evidence="12 13">ATCC 30894</strain>
    </source>
</reference>
<name>A0A6A5BHE0_NAEFO</name>
<dbReference type="SUPFAM" id="SSF51126">
    <property type="entry name" value="Pectin lyase-like"/>
    <property type="match status" value="1"/>
</dbReference>
<dbReference type="InterPro" id="IPR017441">
    <property type="entry name" value="Protein_kinase_ATP_BS"/>
</dbReference>
<evidence type="ECO:0000256" key="6">
    <source>
        <dbReference type="ARBA" id="ARBA00022840"/>
    </source>
</evidence>
<accession>A0A6A5BHE0</accession>
<dbReference type="SMART" id="SM00220">
    <property type="entry name" value="S_TKc"/>
    <property type="match status" value="1"/>
</dbReference>
<proteinExistence type="predicted"/>
<keyword evidence="3" id="KW-0808">Transferase</keyword>
<dbReference type="Pfam" id="PF07714">
    <property type="entry name" value="PK_Tyr_Ser-Thr"/>
    <property type="match status" value="1"/>
</dbReference>
<evidence type="ECO:0000256" key="10">
    <source>
        <dbReference type="SAM" id="Phobius"/>
    </source>
</evidence>
<dbReference type="RefSeq" id="XP_044558157.1">
    <property type="nucleotide sequence ID" value="XM_044711970.1"/>
</dbReference>
<dbReference type="VEuPathDB" id="AmoebaDB:FDP41_008148"/>
<dbReference type="InterPro" id="IPR001245">
    <property type="entry name" value="Ser-Thr/Tyr_kinase_cat_dom"/>
</dbReference>
<comment type="catalytic activity">
    <reaction evidence="7">
        <text>L-threonyl-[protein] + ATP = O-phospho-L-threonyl-[protein] + ADP + H(+)</text>
        <dbReference type="Rhea" id="RHEA:46608"/>
        <dbReference type="Rhea" id="RHEA-COMP:11060"/>
        <dbReference type="Rhea" id="RHEA-COMP:11605"/>
        <dbReference type="ChEBI" id="CHEBI:15378"/>
        <dbReference type="ChEBI" id="CHEBI:30013"/>
        <dbReference type="ChEBI" id="CHEBI:30616"/>
        <dbReference type="ChEBI" id="CHEBI:61977"/>
        <dbReference type="ChEBI" id="CHEBI:456216"/>
        <dbReference type="EC" id="2.7.11.1"/>
    </reaction>
</comment>
<dbReference type="GO" id="GO:0004674">
    <property type="term" value="F:protein serine/threonine kinase activity"/>
    <property type="evidence" value="ECO:0007669"/>
    <property type="project" value="UniProtKB-KW"/>
</dbReference>
<evidence type="ECO:0000256" key="1">
    <source>
        <dbReference type="ARBA" id="ARBA00012513"/>
    </source>
</evidence>
<dbReference type="PROSITE" id="PS00107">
    <property type="entry name" value="PROTEIN_KINASE_ATP"/>
    <property type="match status" value="1"/>
</dbReference>
<dbReference type="EMBL" id="VFQX01000060">
    <property type="protein sequence ID" value="KAF0973444.1"/>
    <property type="molecule type" value="Genomic_DNA"/>
</dbReference>
<evidence type="ECO:0000256" key="7">
    <source>
        <dbReference type="ARBA" id="ARBA00047899"/>
    </source>
</evidence>
<comment type="caution">
    <text evidence="12">The sequence shown here is derived from an EMBL/GenBank/DDBJ whole genome shotgun (WGS) entry which is preliminary data.</text>
</comment>
<evidence type="ECO:0000256" key="4">
    <source>
        <dbReference type="ARBA" id="ARBA00022741"/>
    </source>
</evidence>
<dbReference type="PROSITE" id="PS00108">
    <property type="entry name" value="PROTEIN_KINASE_ST"/>
    <property type="match status" value="1"/>
</dbReference>
<keyword evidence="10" id="KW-0472">Membrane</keyword>
<dbReference type="InterPro" id="IPR000719">
    <property type="entry name" value="Prot_kinase_dom"/>
</dbReference>
<evidence type="ECO:0000256" key="8">
    <source>
        <dbReference type="ARBA" id="ARBA00048679"/>
    </source>
</evidence>
<dbReference type="VEuPathDB" id="AmoebaDB:NF0003920"/>
<evidence type="ECO:0000313" key="12">
    <source>
        <dbReference type="EMBL" id="KAF0973444.1"/>
    </source>
</evidence>
<dbReference type="Proteomes" id="UP000444721">
    <property type="component" value="Unassembled WGS sequence"/>
</dbReference>
<dbReference type="AlphaFoldDB" id="A0A6A5BHE0"/>
<dbReference type="PANTHER" id="PTHR44329">
    <property type="entry name" value="SERINE/THREONINE-PROTEIN KINASE TNNI3K-RELATED"/>
    <property type="match status" value="1"/>
</dbReference>
<evidence type="ECO:0000256" key="2">
    <source>
        <dbReference type="ARBA" id="ARBA00022527"/>
    </source>
</evidence>
<keyword evidence="10" id="KW-0812">Transmembrane</keyword>
<dbReference type="EC" id="2.7.11.1" evidence="1"/>
<dbReference type="VEuPathDB" id="AmoebaDB:NF0003930"/>
<dbReference type="Gene3D" id="1.10.510.10">
    <property type="entry name" value="Transferase(Phosphotransferase) domain 1"/>
    <property type="match status" value="1"/>
</dbReference>
<dbReference type="VEuPathDB" id="AmoebaDB:NF0049910"/>
<dbReference type="OrthoDB" id="544400at2759"/>
<keyword evidence="10" id="KW-1133">Transmembrane helix</keyword>
<dbReference type="FunFam" id="1.10.510.10:FF:001023">
    <property type="entry name" value="Os07g0541700 protein"/>
    <property type="match status" value="1"/>
</dbReference>
<keyword evidence="5" id="KW-0418">Kinase</keyword>
<organism evidence="12 13">
    <name type="scientific">Naegleria fowleri</name>
    <name type="common">Brain eating amoeba</name>
    <dbReference type="NCBI Taxonomy" id="5763"/>
    <lineage>
        <taxon>Eukaryota</taxon>
        <taxon>Discoba</taxon>
        <taxon>Heterolobosea</taxon>
        <taxon>Tetramitia</taxon>
        <taxon>Eutetramitia</taxon>
        <taxon>Vahlkampfiidae</taxon>
        <taxon>Naegleria</taxon>
    </lineage>
</organism>
<keyword evidence="4 9" id="KW-0547">Nucleotide-binding</keyword>
<dbReference type="InterPro" id="IPR011050">
    <property type="entry name" value="Pectin_lyase_fold/virulence"/>
</dbReference>
<dbReference type="InterPro" id="IPR051681">
    <property type="entry name" value="Ser/Thr_Kinases-Pseudokinases"/>
</dbReference>
<dbReference type="InterPro" id="IPR011009">
    <property type="entry name" value="Kinase-like_dom_sf"/>
</dbReference>
<feature type="binding site" evidence="9">
    <location>
        <position position="872"/>
    </location>
    <ligand>
        <name>ATP</name>
        <dbReference type="ChEBI" id="CHEBI:30616"/>
    </ligand>
</feature>
<gene>
    <name evidence="12" type="ORF">FDP41_008148</name>
</gene>
<dbReference type="SUPFAM" id="SSF56112">
    <property type="entry name" value="Protein kinase-like (PK-like)"/>
    <property type="match status" value="1"/>
</dbReference>
<protein>
    <recommendedName>
        <fullName evidence="1">non-specific serine/threonine protein kinase</fullName>
        <ecNumber evidence="1">2.7.11.1</ecNumber>
    </recommendedName>
</protein>
<keyword evidence="13" id="KW-1185">Reference proteome</keyword>
<dbReference type="GeneID" id="68115366"/>
<evidence type="ECO:0000259" key="11">
    <source>
        <dbReference type="PROSITE" id="PS50011"/>
    </source>
</evidence>
<sequence>MESTSSEYDQLIQELHNNISNERNSKAWSAFNNVMFPNINSKNETLVKEIILYMNGSSFSNDWEGESCTLEKPCDSMNKAFKYVNELLNNDTAFFASGPNQRRLININLIIVENFSPHPFSTVPFTYGNMYYTIEFSSLNNSIAQLSPLGQDFLSIRTDVLGLYFRNLVISSEFKESRTAAFFFYNCLILAKEVICGQKGGSLSNNDAYQVILDTVILYKSVNMVIGSHRYIEMYNFKTIGNEQDQFNIAVMLGNSQVKLERIFIFNTFFSLSDIEKMDVFNGSSVSSSFSISKGNLIFFSQFSFKGSFSPDIEIFYAEFLNTVTLFNCHASEASYFLFLNGVFQVYMQDCEIRNINAANPPKKMAAAINIVNTASFGMLRCTFKDNIGTNGGDIYLDSVHSTSITSCKMENSTSLSHGGSIYSKTSKTMRYKVTFAMIDLEFKNCHCSQTGGAIYIKYSDSLMLNQCKFLQNHAWVSGGAIMIAEGIDIQIDRQSFFSGNKVMFIDKERSPHSGGGGAITISSAQSVLLEGFLKDNKAFRGGGAFLGNITFYIKQKTTDFTRAYFVNNEAFLSGGALFFAQPVASSFLQAVEFVGNTADKYGSDFTGSISRLLMRNTEKKSIIPGAEFNIALWAYDLFGNNISSFDENITVHSNYPLLKVVSQTMSESTSLSLTVYLTNKTATPSNHHPILLYFKSFYATTTLRVNILPCPQNWRLARIASENPEVAIYGCVEEPRFPEYAIVAIVICSVLFFTVGILFGIGIVYLVVKVLQRLAQLSKKEKAERELEQKILDKKVIFETDENDTQKTSNGNSKHSASSSLLESDYLNNNSNQHSSFIIPIEDIKIKKKIGEGGNALIYLGEWSHLEVAIKTLKVNDTDSLDFEREVAILARLRHANIVTFYGCCITASSKFLVTEYVKRGSLERALYKSKNGKELLTFSEKLKILIGVCNGMSYLHSLKIAHRDLKPGNILLDENLNARVCDFGLGKVLQSNSIQHTMTTTVGTVFYMAPEVLDSNDHSDHPLNKKTADIAKKVDVYSFGIILWEVFFEKTPYVDDIQSSTFKVPYLVVQGLRPLILFKSREDVRMWISSAPIMSRETISDVSSLADAIYEYFELMKQCWKTEPQERPSFEEIREVLITISSKINQSL</sequence>
<dbReference type="CDD" id="cd13999">
    <property type="entry name" value="STKc_MAP3K-like"/>
    <property type="match status" value="1"/>
</dbReference>
<evidence type="ECO:0000256" key="9">
    <source>
        <dbReference type="PROSITE-ProRule" id="PRU10141"/>
    </source>
</evidence>
<feature type="domain" description="Protein kinase" evidence="11">
    <location>
        <begin position="845"/>
        <end position="1142"/>
    </location>
</feature>
<feature type="transmembrane region" description="Helical" evidence="10">
    <location>
        <begin position="741"/>
        <end position="769"/>
    </location>
</feature>
<comment type="catalytic activity">
    <reaction evidence="8">
        <text>L-seryl-[protein] + ATP = O-phospho-L-seryl-[protein] + ADP + H(+)</text>
        <dbReference type="Rhea" id="RHEA:17989"/>
        <dbReference type="Rhea" id="RHEA-COMP:9863"/>
        <dbReference type="Rhea" id="RHEA-COMP:11604"/>
        <dbReference type="ChEBI" id="CHEBI:15378"/>
        <dbReference type="ChEBI" id="CHEBI:29999"/>
        <dbReference type="ChEBI" id="CHEBI:30616"/>
        <dbReference type="ChEBI" id="CHEBI:83421"/>
        <dbReference type="ChEBI" id="CHEBI:456216"/>
        <dbReference type="EC" id="2.7.11.1"/>
    </reaction>
</comment>
<keyword evidence="2" id="KW-0723">Serine/threonine-protein kinase</keyword>
<evidence type="ECO:0000256" key="3">
    <source>
        <dbReference type="ARBA" id="ARBA00022679"/>
    </source>
</evidence>
<dbReference type="GO" id="GO:0005524">
    <property type="term" value="F:ATP binding"/>
    <property type="evidence" value="ECO:0007669"/>
    <property type="project" value="UniProtKB-UniRule"/>
</dbReference>
<evidence type="ECO:0000313" key="13">
    <source>
        <dbReference type="Proteomes" id="UP000444721"/>
    </source>
</evidence>